<evidence type="ECO:0000313" key="1">
    <source>
        <dbReference type="EMBL" id="CAI8007617.1"/>
    </source>
</evidence>
<gene>
    <name evidence="1" type="ORF">GBAR_LOCUS5302</name>
</gene>
<comment type="caution">
    <text evidence="1">The sequence shown here is derived from an EMBL/GenBank/DDBJ whole genome shotgun (WGS) entry which is preliminary data.</text>
</comment>
<reference evidence="1" key="1">
    <citation type="submission" date="2023-03" db="EMBL/GenBank/DDBJ databases">
        <authorList>
            <person name="Steffen K."/>
            <person name="Cardenas P."/>
        </authorList>
    </citation>
    <scope>NUCLEOTIDE SEQUENCE</scope>
</reference>
<organism evidence="1 2">
    <name type="scientific">Geodia barretti</name>
    <name type="common">Barrett's horny sponge</name>
    <dbReference type="NCBI Taxonomy" id="519541"/>
    <lineage>
        <taxon>Eukaryota</taxon>
        <taxon>Metazoa</taxon>
        <taxon>Porifera</taxon>
        <taxon>Demospongiae</taxon>
        <taxon>Heteroscleromorpha</taxon>
        <taxon>Tetractinellida</taxon>
        <taxon>Astrophorina</taxon>
        <taxon>Geodiidae</taxon>
        <taxon>Geodia</taxon>
    </lineage>
</organism>
<dbReference type="Proteomes" id="UP001174909">
    <property type="component" value="Unassembled WGS sequence"/>
</dbReference>
<accession>A0AA35WBY2</accession>
<dbReference type="EMBL" id="CASHTH010000792">
    <property type="protein sequence ID" value="CAI8007617.1"/>
    <property type="molecule type" value="Genomic_DNA"/>
</dbReference>
<evidence type="ECO:0000313" key="2">
    <source>
        <dbReference type="Proteomes" id="UP001174909"/>
    </source>
</evidence>
<protein>
    <submittedName>
        <fullName evidence="1">Uncharacterized protein</fullName>
    </submittedName>
</protein>
<name>A0AA35WBY2_GEOBA</name>
<dbReference type="AlphaFoldDB" id="A0AA35WBY2"/>
<keyword evidence="2" id="KW-1185">Reference proteome</keyword>
<proteinExistence type="predicted"/>
<sequence length="455" mass="52019">MQLTDLVTTRRCALRIDQHDLELTLDYMLDKYLKNPDLATLRQERRIADDSEETLTAIQDLVYISSDSGSLTDMFEGVEFLQDGRFLEDADTPHAEPVTIGERDALVVDLQIDRTGVGYDRNWVGFHRRRWDRHSDLFTDFVAESVEARVGAERAKRIGDLESTGDKADFVHALALRIWEADFENYSRFSGPKLVFKTGDETVLNIIGGRGGICSEKVQAVKFLTDHYGLESEYVLSGPATPDPVPEERLRQLLNTLDFRFSKRFMRYWQHLALLYRFDGMEILVDATNGNVPFLFLSGPEAEGVLGYESKRSVRVRMAVKEEDFYYHRVSQDIVEDMIFAMEGWIPYVDLVQVFENELGLCITKDYMVAPVVFRTETSFDTMRREYLRVSDEAGLDCEVSDEWGLVGPIGEAFEMEEPGKVEHIMDSYDHLLDRYDEAHGPGHEAGLAVIRLAS</sequence>